<keyword evidence="2" id="KW-1185">Reference proteome</keyword>
<dbReference type="OrthoDB" id="6156827at2759"/>
<dbReference type="Proteomes" id="UP000507470">
    <property type="component" value="Unassembled WGS sequence"/>
</dbReference>
<reference evidence="1 2" key="1">
    <citation type="submission" date="2020-06" db="EMBL/GenBank/DDBJ databases">
        <authorList>
            <person name="Li R."/>
            <person name="Bekaert M."/>
        </authorList>
    </citation>
    <scope>NUCLEOTIDE SEQUENCE [LARGE SCALE GENOMIC DNA]</scope>
    <source>
        <strain evidence="2">wild</strain>
    </source>
</reference>
<protein>
    <recommendedName>
        <fullName evidence="3">Reverse transcriptase domain-containing protein</fullName>
    </recommendedName>
</protein>
<proteinExistence type="predicted"/>
<organism evidence="1 2">
    <name type="scientific">Mytilus coruscus</name>
    <name type="common">Sea mussel</name>
    <dbReference type="NCBI Taxonomy" id="42192"/>
    <lineage>
        <taxon>Eukaryota</taxon>
        <taxon>Metazoa</taxon>
        <taxon>Spiralia</taxon>
        <taxon>Lophotrochozoa</taxon>
        <taxon>Mollusca</taxon>
        <taxon>Bivalvia</taxon>
        <taxon>Autobranchia</taxon>
        <taxon>Pteriomorphia</taxon>
        <taxon>Mytilida</taxon>
        <taxon>Mytiloidea</taxon>
        <taxon>Mytilidae</taxon>
        <taxon>Mytilinae</taxon>
        <taxon>Mytilus</taxon>
    </lineage>
</organism>
<evidence type="ECO:0000313" key="2">
    <source>
        <dbReference type="Proteomes" id="UP000507470"/>
    </source>
</evidence>
<sequence>MFEFSINTINPQEFWKLLKEANSYTHTNINTSSNDNFQPKNFMKHFQYEGDWKEPENKTHIEEIENFLSDLNNYKDNDITDKPITITEVKRVIKSLKVGKSCGPDLILNEIIKTSCPVIGKSVTILFNLIFSSGFYPETWLNSYIAPLFKGGDPLDPNNYRGISLLNGVAKIFSAVLNERVMIYMEDKFSKFQFGFRP</sequence>
<gene>
    <name evidence="1" type="ORF">MCOR_54156</name>
</gene>
<dbReference type="EMBL" id="CACVKT020009487">
    <property type="protein sequence ID" value="CAC5422085.1"/>
    <property type="molecule type" value="Genomic_DNA"/>
</dbReference>
<name>A0A6J8ERG6_MYTCO</name>
<dbReference type="AlphaFoldDB" id="A0A6J8ERG6"/>
<evidence type="ECO:0000313" key="1">
    <source>
        <dbReference type="EMBL" id="CAC5422085.1"/>
    </source>
</evidence>
<dbReference type="PANTHER" id="PTHR19446">
    <property type="entry name" value="REVERSE TRANSCRIPTASES"/>
    <property type="match status" value="1"/>
</dbReference>
<evidence type="ECO:0008006" key="3">
    <source>
        <dbReference type="Google" id="ProtNLM"/>
    </source>
</evidence>
<accession>A0A6J8ERG6</accession>